<feature type="domain" description="Nudix hydrolase" evidence="1">
    <location>
        <begin position="40"/>
        <end position="173"/>
    </location>
</feature>
<sequence length="175" mass="19442">MLSQLVDRYQMRYPEEAQVIARLQAFIQDNPDCFNRQLAAGHITGSAWLLDAQGMTVLMTHHKKLNIWVQLGGHADGESDIAQVAMREAHEESGLDDLRLVTPEIFDIDIHGIPARGVEPAHWHYDCRFLLQAAPGQAIVVSDESHALAWVPLAEVEQLSAEASLLRMVGKTPVC</sequence>
<dbReference type="InterPro" id="IPR015797">
    <property type="entry name" value="NUDIX_hydrolase-like_dom_sf"/>
</dbReference>
<evidence type="ECO:0000259" key="1">
    <source>
        <dbReference type="PROSITE" id="PS51462"/>
    </source>
</evidence>
<evidence type="ECO:0000313" key="2">
    <source>
        <dbReference type="EMBL" id="NQV64271.1"/>
    </source>
</evidence>
<dbReference type="GO" id="GO:0016787">
    <property type="term" value="F:hydrolase activity"/>
    <property type="evidence" value="ECO:0007669"/>
    <property type="project" value="UniProtKB-KW"/>
</dbReference>
<protein>
    <submittedName>
        <fullName evidence="2">NUDIX hydrolase</fullName>
    </submittedName>
</protein>
<keyword evidence="2" id="KW-0378">Hydrolase</keyword>
<organism evidence="2 3">
    <name type="scientific">SAR86 cluster bacterium</name>
    <dbReference type="NCBI Taxonomy" id="2030880"/>
    <lineage>
        <taxon>Bacteria</taxon>
        <taxon>Pseudomonadati</taxon>
        <taxon>Pseudomonadota</taxon>
        <taxon>Gammaproteobacteria</taxon>
        <taxon>SAR86 cluster</taxon>
    </lineage>
</organism>
<accession>A0A972VV88</accession>
<dbReference type="EMBL" id="JABMOJ010000100">
    <property type="protein sequence ID" value="NQV64271.1"/>
    <property type="molecule type" value="Genomic_DNA"/>
</dbReference>
<dbReference type="SUPFAM" id="SSF55811">
    <property type="entry name" value="Nudix"/>
    <property type="match status" value="1"/>
</dbReference>
<comment type="caution">
    <text evidence="2">The sequence shown here is derived from an EMBL/GenBank/DDBJ whole genome shotgun (WGS) entry which is preliminary data.</text>
</comment>
<dbReference type="CDD" id="cd03674">
    <property type="entry name" value="NUDIX_Hydrolase"/>
    <property type="match status" value="1"/>
</dbReference>
<dbReference type="Gene3D" id="3.90.79.10">
    <property type="entry name" value="Nucleoside Triphosphate Pyrophosphohydrolase"/>
    <property type="match status" value="1"/>
</dbReference>
<evidence type="ECO:0000313" key="3">
    <source>
        <dbReference type="Proteomes" id="UP000754644"/>
    </source>
</evidence>
<dbReference type="PROSITE" id="PS51462">
    <property type="entry name" value="NUDIX"/>
    <property type="match status" value="1"/>
</dbReference>
<reference evidence="2" key="1">
    <citation type="submission" date="2020-05" db="EMBL/GenBank/DDBJ databases">
        <title>Sulfur intermediates as new biogeochemical hubs in an aquatic model microbial ecosystem.</title>
        <authorList>
            <person name="Vigneron A."/>
        </authorList>
    </citation>
    <scope>NUCLEOTIDE SEQUENCE</scope>
    <source>
        <strain evidence="2">Bin.250</strain>
    </source>
</reference>
<proteinExistence type="predicted"/>
<gene>
    <name evidence="2" type="ORF">HQ497_02800</name>
</gene>
<name>A0A972VV88_9GAMM</name>
<dbReference type="InterPro" id="IPR000086">
    <property type="entry name" value="NUDIX_hydrolase_dom"/>
</dbReference>
<dbReference type="Proteomes" id="UP000754644">
    <property type="component" value="Unassembled WGS sequence"/>
</dbReference>
<dbReference type="Pfam" id="PF00293">
    <property type="entry name" value="NUDIX"/>
    <property type="match status" value="1"/>
</dbReference>
<dbReference type="AlphaFoldDB" id="A0A972VV88"/>